<sequence>MRSLPLIAAVIASIFAPVSLAVEPPREGQKLARVVDKIDVETGDDLANVGHGQIDRRYDFTQSFKKPFFIFPDSSDKKVPFFTYSGDTIASNDNIRLTPSLPMHSGSIWADEPNTHKDWQMHFSFRAAGRGYAGGDGLALWYSKEKGVKGPVMGSKDKWNGLGLIFSTSSKLENRYSPLIYGIVNDGNKEFNGRTDYMQSAAGSCLRDYRNTPHAVWVRVTYKKRQLRVDVDLYKDGYQFIECFRAKDIDLPPGYFFGVSASTGQTMHDDHDILGMEVFEVNPHPRKSKSKFQDEYKISNDVKQSFEEAKKAIEDVERDLNVEQTYEGSEAETFNPAIVQHLQENQFKIIEALNVLEQKVINSPQIAATNSHEKASAGVASAVAPVDAKVEAIRSKIDELEDKLVTLDRDIKELFNVIRTGNSQGQMKMSEVARKLDESHNKIKSAHDAIASSQGKGGAGVGSIAMYGLFFMIGGVAVYAVSVVLRMRSNNQPKKYI</sequence>
<evidence type="ECO:0000256" key="2">
    <source>
        <dbReference type="ARBA" id="ARBA00022692"/>
    </source>
</evidence>
<organism evidence="10 11">
    <name type="scientific">Chytriomyces confervae</name>
    <dbReference type="NCBI Taxonomy" id="246404"/>
    <lineage>
        <taxon>Eukaryota</taxon>
        <taxon>Fungi</taxon>
        <taxon>Fungi incertae sedis</taxon>
        <taxon>Chytridiomycota</taxon>
        <taxon>Chytridiomycota incertae sedis</taxon>
        <taxon>Chytridiomycetes</taxon>
        <taxon>Chytridiales</taxon>
        <taxon>Chytriomycetaceae</taxon>
        <taxon>Chytriomyces</taxon>
    </lineage>
</organism>
<dbReference type="Gene3D" id="2.60.120.200">
    <property type="match status" value="1"/>
</dbReference>
<name>A0A507F6R2_9FUNG</name>
<feature type="chain" id="PRO_5021263438" description="L-type lectin-like domain-containing protein" evidence="8">
    <location>
        <begin position="22"/>
        <end position="497"/>
    </location>
</feature>
<dbReference type="GO" id="GO:0006888">
    <property type="term" value="P:endoplasmic reticulum to Golgi vesicle-mediated transport"/>
    <property type="evidence" value="ECO:0007669"/>
    <property type="project" value="TreeGrafter"/>
</dbReference>
<evidence type="ECO:0000256" key="5">
    <source>
        <dbReference type="ARBA" id="ARBA00023136"/>
    </source>
</evidence>
<dbReference type="GO" id="GO:0005537">
    <property type="term" value="F:D-mannose binding"/>
    <property type="evidence" value="ECO:0007669"/>
    <property type="project" value="TreeGrafter"/>
</dbReference>
<feature type="domain" description="L-type lectin-like" evidence="9">
    <location>
        <begin position="56"/>
        <end position="281"/>
    </location>
</feature>
<keyword evidence="11" id="KW-1185">Reference proteome</keyword>
<dbReference type="GO" id="GO:0005789">
    <property type="term" value="C:endoplasmic reticulum membrane"/>
    <property type="evidence" value="ECO:0007669"/>
    <property type="project" value="TreeGrafter"/>
</dbReference>
<accession>A0A507F6R2</accession>
<dbReference type="PANTHER" id="PTHR12223:SF28">
    <property type="entry name" value="LECTIN, MANNOSE BINDING 1 LIKE"/>
    <property type="match status" value="1"/>
</dbReference>
<keyword evidence="4 7" id="KW-1133">Transmembrane helix</keyword>
<feature type="signal peptide" evidence="8">
    <location>
        <begin position="1"/>
        <end position="21"/>
    </location>
</feature>
<evidence type="ECO:0000313" key="10">
    <source>
        <dbReference type="EMBL" id="TPX71969.1"/>
    </source>
</evidence>
<dbReference type="PROSITE" id="PS51328">
    <property type="entry name" value="L_LECTIN_LIKE"/>
    <property type="match status" value="1"/>
</dbReference>
<dbReference type="GO" id="GO:0030134">
    <property type="term" value="C:COPII-coated ER to Golgi transport vesicle"/>
    <property type="evidence" value="ECO:0007669"/>
    <property type="project" value="TreeGrafter"/>
</dbReference>
<protein>
    <recommendedName>
        <fullName evidence="9">L-type lectin-like domain-containing protein</fullName>
    </recommendedName>
</protein>
<dbReference type="OrthoDB" id="10265193at2759"/>
<feature type="coiled-coil region" evidence="6">
    <location>
        <begin position="390"/>
        <end position="417"/>
    </location>
</feature>
<evidence type="ECO:0000256" key="6">
    <source>
        <dbReference type="SAM" id="Coils"/>
    </source>
</evidence>
<dbReference type="Proteomes" id="UP000320333">
    <property type="component" value="Unassembled WGS sequence"/>
</dbReference>
<dbReference type="STRING" id="246404.A0A507F6R2"/>
<reference evidence="10 11" key="1">
    <citation type="journal article" date="2019" name="Sci. Rep.">
        <title>Comparative genomics of chytrid fungi reveal insights into the obligate biotrophic and pathogenic lifestyle of Synchytrium endobioticum.</title>
        <authorList>
            <person name="van de Vossenberg B.T.L.H."/>
            <person name="Warris S."/>
            <person name="Nguyen H.D.T."/>
            <person name="van Gent-Pelzer M.P.E."/>
            <person name="Joly D.L."/>
            <person name="van de Geest H.C."/>
            <person name="Bonants P.J.M."/>
            <person name="Smith D.S."/>
            <person name="Levesque C.A."/>
            <person name="van der Lee T.A.J."/>
        </authorList>
    </citation>
    <scope>NUCLEOTIDE SEQUENCE [LARGE SCALE GENOMIC DNA]</scope>
    <source>
        <strain evidence="10 11">CBS 675.73</strain>
    </source>
</reference>
<dbReference type="InterPro" id="IPR013320">
    <property type="entry name" value="ConA-like_dom_sf"/>
</dbReference>
<dbReference type="InterPro" id="IPR051136">
    <property type="entry name" value="Intracellular_Lectin-GPT"/>
</dbReference>
<dbReference type="InterPro" id="IPR005052">
    <property type="entry name" value="Lectin_leg"/>
</dbReference>
<dbReference type="EMBL" id="QEAP01000238">
    <property type="protein sequence ID" value="TPX71969.1"/>
    <property type="molecule type" value="Genomic_DNA"/>
</dbReference>
<evidence type="ECO:0000256" key="1">
    <source>
        <dbReference type="ARBA" id="ARBA00004479"/>
    </source>
</evidence>
<keyword evidence="3 8" id="KW-0732">Signal</keyword>
<dbReference type="GO" id="GO:0005793">
    <property type="term" value="C:endoplasmic reticulum-Golgi intermediate compartment"/>
    <property type="evidence" value="ECO:0007669"/>
    <property type="project" value="TreeGrafter"/>
</dbReference>
<evidence type="ECO:0000256" key="3">
    <source>
        <dbReference type="ARBA" id="ARBA00022729"/>
    </source>
</evidence>
<dbReference type="AlphaFoldDB" id="A0A507F6R2"/>
<gene>
    <name evidence="10" type="ORF">CcCBS67573_g06029</name>
</gene>
<keyword evidence="5 7" id="KW-0472">Membrane</keyword>
<evidence type="ECO:0000256" key="8">
    <source>
        <dbReference type="SAM" id="SignalP"/>
    </source>
</evidence>
<evidence type="ECO:0000313" key="11">
    <source>
        <dbReference type="Proteomes" id="UP000320333"/>
    </source>
</evidence>
<proteinExistence type="predicted"/>
<evidence type="ECO:0000256" key="7">
    <source>
        <dbReference type="SAM" id="Phobius"/>
    </source>
</evidence>
<keyword evidence="6" id="KW-0175">Coiled coil</keyword>
<keyword evidence="2 7" id="KW-0812">Transmembrane</keyword>
<dbReference type="SUPFAM" id="SSF49899">
    <property type="entry name" value="Concanavalin A-like lectins/glucanases"/>
    <property type="match status" value="1"/>
</dbReference>
<dbReference type="Pfam" id="PF03388">
    <property type="entry name" value="Lectin_leg-like"/>
    <property type="match status" value="1"/>
</dbReference>
<dbReference type="PANTHER" id="PTHR12223">
    <property type="entry name" value="VESICULAR MANNOSE-BINDING LECTIN"/>
    <property type="match status" value="1"/>
</dbReference>
<evidence type="ECO:0000256" key="4">
    <source>
        <dbReference type="ARBA" id="ARBA00022989"/>
    </source>
</evidence>
<feature type="transmembrane region" description="Helical" evidence="7">
    <location>
        <begin position="464"/>
        <end position="485"/>
    </location>
</feature>
<evidence type="ECO:0000259" key="9">
    <source>
        <dbReference type="PROSITE" id="PS51328"/>
    </source>
</evidence>
<comment type="subcellular location">
    <subcellularLocation>
        <location evidence="1">Membrane</location>
        <topology evidence="1">Single-pass type I membrane protein</topology>
    </subcellularLocation>
</comment>
<comment type="caution">
    <text evidence="10">The sequence shown here is derived from an EMBL/GenBank/DDBJ whole genome shotgun (WGS) entry which is preliminary data.</text>
</comment>
<dbReference type="GO" id="GO:0000139">
    <property type="term" value="C:Golgi membrane"/>
    <property type="evidence" value="ECO:0007669"/>
    <property type="project" value="TreeGrafter"/>
</dbReference>